<feature type="domain" description="Mur ligase C-terminal" evidence="2">
    <location>
        <begin position="69"/>
        <end position="189"/>
    </location>
</feature>
<name>A0A9D6QN12_UNCEI</name>
<dbReference type="InterPro" id="IPR004101">
    <property type="entry name" value="Mur_ligase_C"/>
</dbReference>
<organism evidence="3 4">
    <name type="scientific">Eiseniibacteriota bacterium</name>
    <dbReference type="NCBI Taxonomy" id="2212470"/>
    <lineage>
        <taxon>Bacteria</taxon>
        <taxon>Candidatus Eiseniibacteriota</taxon>
    </lineage>
</organism>
<evidence type="ECO:0000256" key="1">
    <source>
        <dbReference type="SAM" id="MobiDB-lite"/>
    </source>
</evidence>
<feature type="region of interest" description="Disordered" evidence="1">
    <location>
        <begin position="1"/>
        <end position="28"/>
    </location>
</feature>
<dbReference type="EMBL" id="JACQAY010000283">
    <property type="protein sequence ID" value="MBI3540308.1"/>
    <property type="molecule type" value="Genomic_DNA"/>
</dbReference>
<evidence type="ECO:0000259" key="2">
    <source>
        <dbReference type="Pfam" id="PF02875"/>
    </source>
</evidence>
<feature type="compositionally biased region" description="Low complexity" evidence="1">
    <location>
        <begin position="19"/>
        <end position="28"/>
    </location>
</feature>
<sequence>ARERGAPVAPAAAVESFGRRPGAPRGARPATIDANALTAVAALGALAGRGVTFAPGVVERGMRAARWPGRLERSPIEPRLWWDGAHNADGMRRLVELWPRVAGRGAPGTIVLALSSDKDAAAMLRALREGFPSARIIATRSRSERALAPDALARAATEAGFVAEALPDVAMAVRHALDRPGGIVLLAGSLFAVGEAMEIFGGAPGEML</sequence>
<reference evidence="3" key="1">
    <citation type="submission" date="2020-07" db="EMBL/GenBank/DDBJ databases">
        <title>Huge and variable diversity of episymbiotic CPR bacteria and DPANN archaea in groundwater ecosystems.</title>
        <authorList>
            <person name="He C.Y."/>
            <person name="Keren R."/>
            <person name="Whittaker M."/>
            <person name="Farag I.F."/>
            <person name="Doudna J."/>
            <person name="Cate J.H.D."/>
            <person name="Banfield J.F."/>
        </authorList>
    </citation>
    <scope>NUCLEOTIDE SEQUENCE</scope>
    <source>
        <strain evidence="3">NC_groundwater_928_Pr1_S-0.2um_72_17</strain>
    </source>
</reference>
<protein>
    <recommendedName>
        <fullName evidence="2">Mur ligase C-terminal domain-containing protein</fullName>
    </recommendedName>
</protein>
<dbReference type="InterPro" id="IPR036615">
    <property type="entry name" value="Mur_ligase_C_dom_sf"/>
</dbReference>
<accession>A0A9D6QN12</accession>
<dbReference type="Gene3D" id="3.90.190.20">
    <property type="entry name" value="Mur ligase, C-terminal domain"/>
    <property type="match status" value="1"/>
</dbReference>
<comment type="caution">
    <text evidence="3">The sequence shown here is derived from an EMBL/GenBank/DDBJ whole genome shotgun (WGS) entry which is preliminary data.</text>
</comment>
<dbReference type="SUPFAM" id="SSF53244">
    <property type="entry name" value="MurD-like peptide ligases, peptide-binding domain"/>
    <property type="match status" value="1"/>
</dbReference>
<evidence type="ECO:0000313" key="4">
    <source>
        <dbReference type="Proteomes" id="UP000807850"/>
    </source>
</evidence>
<evidence type="ECO:0000313" key="3">
    <source>
        <dbReference type="EMBL" id="MBI3540308.1"/>
    </source>
</evidence>
<gene>
    <name evidence="3" type="ORF">HY076_08560</name>
</gene>
<dbReference type="GO" id="GO:0016881">
    <property type="term" value="F:acid-amino acid ligase activity"/>
    <property type="evidence" value="ECO:0007669"/>
    <property type="project" value="InterPro"/>
</dbReference>
<dbReference type="Proteomes" id="UP000807850">
    <property type="component" value="Unassembled WGS sequence"/>
</dbReference>
<proteinExistence type="predicted"/>
<dbReference type="Pfam" id="PF02875">
    <property type="entry name" value="Mur_ligase_C"/>
    <property type="match status" value="1"/>
</dbReference>
<dbReference type="AlphaFoldDB" id="A0A9D6QN12"/>
<feature type="non-terminal residue" evidence="3">
    <location>
        <position position="1"/>
    </location>
</feature>